<evidence type="ECO:0000256" key="1">
    <source>
        <dbReference type="SAM" id="MobiDB-lite"/>
    </source>
</evidence>
<name>A0ABV8I931_9ACTN</name>
<feature type="region of interest" description="Disordered" evidence="1">
    <location>
        <begin position="1"/>
        <end position="62"/>
    </location>
</feature>
<evidence type="ECO:0000313" key="2">
    <source>
        <dbReference type="EMBL" id="MFC4059543.1"/>
    </source>
</evidence>
<organism evidence="2 3">
    <name type="scientific">Planomonospora corallina</name>
    <dbReference type="NCBI Taxonomy" id="1806052"/>
    <lineage>
        <taxon>Bacteria</taxon>
        <taxon>Bacillati</taxon>
        <taxon>Actinomycetota</taxon>
        <taxon>Actinomycetes</taxon>
        <taxon>Streptosporangiales</taxon>
        <taxon>Streptosporangiaceae</taxon>
        <taxon>Planomonospora</taxon>
    </lineage>
</organism>
<accession>A0ABV8I931</accession>
<comment type="caution">
    <text evidence="2">The sequence shown here is derived from an EMBL/GenBank/DDBJ whole genome shotgun (WGS) entry which is preliminary data.</text>
</comment>
<evidence type="ECO:0008006" key="4">
    <source>
        <dbReference type="Google" id="ProtNLM"/>
    </source>
</evidence>
<dbReference type="RefSeq" id="WP_377287917.1">
    <property type="nucleotide sequence ID" value="NZ_JBHSBM010000017.1"/>
</dbReference>
<keyword evidence="3" id="KW-1185">Reference proteome</keyword>
<evidence type="ECO:0000313" key="3">
    <source>
        <dbReference type="Proteomes" id="UP001595850"/>
    </source>
</evidence>
<sequence>MALADAGGRLTGGHRPRPRGAVPAAGLPGPREVTEETGLTGISAIRPIAVDHRPRADTGQPRRTTFFQLMADPDGADAWHHRVRGDGEDAGLLFACRFVPLPPAGRPADAQDAWLNRIDR</sequence>
<proteinExistence type="predicted"/>
<reference evidence="3" key="1">
    <citation type="journal article" date="2019" name="Int. J. Syst. Evol. Microbiol.">
        <title>The Global Catalogue of Microorganisms (GCM) 10K type strain sequencing project: providing services to taxonomists for standard genome sequencing and annotation.</title>
        <authorList>
            <consortium name="The Broad Institute Genomics Platform"/>
            <consortium name="The Broad Institute Genome Sequencing Center for Infectious Disease"/>
            <person name="Wu L."/>
            <person name="Ma J."/>
        </authorList>
    </citation>
    <scope>NUCLEOTIDE SEQUENCE [LARGE SCALE GENOMIC DNA]</scope>
    <source>
        <strain evidence="3">TBRC 4489</strain>
    </source>
</reference>
<protein>
    <recommendedName>
        <fullName evidence="4">NUDIX domain-containing protein</fullName>
    </recommendedName>
</protein>
<gene>
    <name evidence="2" type="ORF">ACFOWE_14665</name>
</gene>
<dbReference type="EMBL" id="JBHSBM010000017">
    <property type="protein sequence ID" value="MFC4059543.1"/>
    <property type="molecule type" value="Genomic_DNA"/>
</dbReference>
<dbReference type="Proteomes" id="UP001595850">
    <property type="component" value="Unassembled WGS sequence"/>
</dbReference>